<evidence type="ECO:0000256" key="1">
    <source>
        <dbReference type="SAM" id="Phobius"/>
    </source>
</evidence>
<keyword evidence="1" id="KW-1133">Transmembrane helix</keyword>
<comment type="caution">
    <text evidence="2">The sequence shown here is derived from an EMBL/GenBank/DDBJ whole genome shotgun (WGS) entry which is preliminary data.</text>
</comment>
<evidence type="ECO:0000313" key="3">
    <source>
        <dbReference type="Proteomes" id="UP000176300"/>
    </source>
</evidence>
<organism evidence="2 3">
    <name type="scientific">Candidatus Magasanikbacteria bacterium RIFOXYB1_FULL_40_15</name>
    <dbReference type="NCBI Taxonomy" id="1798697"/>
    <lineage>
        <taxon>Bacteria</taxon>
        <taxon>Candidatus Magasanikiibacteriota</taxon>
    </lineage>
</organism>
<gene>
    <name evidence="2" type="ORF">A2373_03345</name>
</gene>
<sequence>MVVDNFWLNQAPILAKISQNWCLIKLAIFFISSTFRYLPRTSLIFFWLKTGVFWFFMRIINMRNKKVINSQNWCGVDK</sequence>
<name>A0A1F6NDM7_9BACT</name>
<accession>A0A1F6NDM7</accession>
<keyword evidence="1" id="KW-0472">Membrane</keyword>
<dbReference type="AlphaFoldDB" id="A0A1F6NDM7"/>
<keyword evidence="1" id="KW-0812">Transmembrane</keyword>
<dbReference type="EMBL" id="MFQS01000051">
    <property type="protein sequence ID" value="OGH82047.1"/>
    <property type="molecule type" value="Genomic_DNA"/>
</dbReference>
<protein>
    <submittedName>
        <fullName evidence="2">Uncharacterized protein</fullName>
    </submittedName>
</protein>
<reference evidence="2 3" key="1">
    <citation type="journal article" date="2016" name="Nat. Commun.">
        <title>Thousands of microbial genomes shed light on interconnected biogeochemical processes in an aquifer system.</title>
        <authorList>
            <person name="Anantharaman K."/>
            <person name="Brown C.T."/>
            <person name="Hug L.A."/>
            <person name="Sharon I."/>
            <person name="Castelle C.J."/>
            <person name="Probst A.J."/>
            <person name="Thomas B.C."/>
            <person name="Singh A."/>
            <person name="Wilkins M.J."/>
            <person name="Karaoz U."/>
            <person name="Brodie E.L."/>
            <person name="Williams K.H."/>
            <person name="Hubbard S.S."/>
            <person name="Banfield J.F."/>
        </authorList>
    </citation>
    <scope>NUCLEOTIDE SEQUENCE [LARGE SCALE GENOMIC DNA]</scope>
</reference>
<dbReference type="Proteomes" id="UP000176300">
    <property type="component" value="Unassembled WGS sequence"/>
</dbReference>
<evidence type="ECO:0000313" key="2">
    <source>
        <dbReference type="EMBL" id="OGH82047.1"/>
    </source>
</evidence>
<feature type="transmembrane region" description="Helical" evidence="1">
    <location>
        <begin position="44"/>
        <end position="61"/>
    </location>
</feature>
<dbReference type="STRING" id="1798697.A2373_03345"/>
<proteinExistence type="predicted"/>
<feature type="transmembrane region" description="Helical" evidence="1">
    <location>
        <begin position="21"/>
        <end position="38"/>
    </location>
</feature>